<evidence type="ECO:0000313" key="4">
    <source>
        <dbReference type="Proteomes" id="UP000017836"/>
    </source>
</evidence>
<evidence type="ECO:0000313" key="3">
    <source>
        <dbReference type="EMBL" id="ERN16529.1"/>
    </source>
</evidence>
<dbReference type="HOGENOM" id="CLU_156189_0_0_1"/>
<accession>U5D299</accession>
<dbReference type="InterPro" id="IPR008030">
    <property type="entry name" value="NmrA-like"/>
</dbReference>
<dbReference type="EMBL" id="KI392442">
    <property type="protein sequence ID" value="ERN16529.1"/>
    <property type="molecule type" value="Genomic_DNA"/>
</dbReference>
<feature type="chain" id="PRO_5004658585" description="NmrA-like domain-containing protein" evidence="1">
    <location>
        <begin position="17"/>
        <end position="149"/>
    </location>
</feature>
<dbReference type="SUPFAM" id="SSF51735">
    <property type="entry name" value="NAD(P)-binding Rossmann-fold domains"/>
    <property type="match status" value="1"/>
</dbReference>
<gene>
    <name evidence="3" type="ORF">AMTR_s00031p00110180</name>
</gene>
<dbReference type="GO" id="GO:0009807">
    <property type="term" value="P:lignan biosynthetic process"/>
    <property type="evidence" value="ECO:0000318"/>
    <property type="project" value="GO_Central"/>
</dbReference>
<dbReference type="AlphaFoldDB" id="U5D299"/>
<feature type="domain" description="NmrA-like" evidence="2">
    <location>
        <begin position="22"/>
        <end position="128"/>
    </location>
</feature>
<dbReference type="Gramene" id="ERN16529">
    <property type="protein sequence ID" value="ERN16529"/>
    <property type="gene ID" value="AMTR_s00031p00110180"/>
</dbReference>
<organism evidence="3 4">
    <name type="scientific">Amborella trichopoda</name>
    <dbReference type="NCBI Taxonomy" id="13333"/>
    <lineage>
        <taxon>Eukaryota</taxon>
        <taxon>Viridiplantae</taxon>
        <taxon>Streptophyta</taxon>
        <taxon>Embryophyta</taxon>
        <taxon>Tracheophyta</taxon>
        <taxon>Spermatophyta</taxon>
        <taxon>Magnoliopsida</taxon>
        <taxon>Amborellales</taxon>
        <taxon>Amborellaceae</taxon>
        <taxon>Amborella</taxon>
    </lineage>
</organism>
<dbReference type="eggNOG" id="ENOG502QU4V">
    <property type="taxonomic scope" value="Eukaryota"/>
</dbReference>
<evidence type="ECO:0000259" key="2">
    <source>
        <dbReference type="Pfam" id="PF05368"/>
    </source>
</evidence>
<dbReference type="Proteomes" id="UP000017836">
    <property type="component" value="Unassembled WGS sequence"/>
</dbReference>
<sequence length="149" mass="17076">MVIQDLIFSFIFLALAAVLKFEEDIAAFTIRAVDDIHTLNDLVICKPPKNIVSQLHLISLWEKRCGKSLRKNNISEEEIIKLFETLPHPENVAPAILHYFFVAGQSNFELEEDDLELSRLYPDYNYTPFAYLIDILAVNPQKIKRAALG</sequence>
<reference evidence="4" key="1">
    <citation type="journal article" date="2013" name="Science">
        <title>The Amborella genome and the evolution of flowering plants.</title>
        <authorList>
            <consortium name="Amborella Genome Project"/>
        </authorList>
    </citation>
    <scope>NUCLEOTIDE SEQUENCE [LARGE SCALE GENOMIC DNA]</scope>
</reference>
<dbReference type="PANTHER" id="PTHR43349">
    <property type="entry name" value="PINORESINOL REDUCTASE-RELATED"/>
    <property type="match status" value="1"/>
</dbReference>
<dbReference type="InterPro" id="IPR036291">
    <property type="entry name" value="NAD(P)-bd_dom_sf"/>
</dbReference>
<keyword evidence="1" id="KW-0732">Signal</keyword>
<name>U5D299_AMBTC</name>
<evidence type="ECO:0000256" key="1">
    <source>
        <dbReference type="SAM" id="SignalP"/>
    </source>
</evidence>
<dbReference type="Gene3D" id="3.40.50.720">
    <property type="entry name" value="NAD(P)-binding Rossmann-like Domain"/>
    <property type="match status" value="1"/>
</dbReference>
<dbReference type="Gene3D" id="3.90.25.10">
    <property type="entry name" value="UDP-galactose 4-epimerase, domain 1"/>
    <property type="match status" value="1"/>
</dbReference>
<dbReference type="GO" id="GO:0050664">
    <property type="term" value="F:oxidoreductase activity, acting on NAD(P)H, oxygen as acceptor"/>
    <property type="evidence" value="ECO:0000318"/>
    <property type="project" value="GO_Central"/>
</dbReference>
<dbReference type="InterPro" id="IPR050608">
    <property type="entry name" value="NmrA-type/Isoflavone_red_sf"/>
</dbReference>
<dbReference type="Pfam" id="PF05368">
    <property type="entry name" value="NmrA"/>
    <property type="match status" value="1"/>
</dbReference>
<dbReference type="OMA" id="HYFFVAG"/>
<protein>
    <recommendedName>
        <fullName evidence="2">NmrA-like domain-containing protein</fullName>
    </recommendedName>
</protein>
<dbReference type="PANTHER" id="PTHR43349:SF43">
    <property type="entry name" value="ISOEUGENOL SYNTHASE 1-LIKE"/>
    <property type="match status" value="1"/>
</dbReference>
<proteinExistence type="predicted"/>
<feature type="signal peptide" evidence="1">
    <location>
        <begin position="1"/>
        <end position="16"/>
    </location>
</feature>
<keyword evidence="4" id="KW-1185">Reference proteome</keyword>
<dbReference type="STRING" id="13333.U5D299"/>